<sequence length="109" mass="12439">MPASHHYIWTVPKHLLPFAHLHYGNEFVFIQVNASIHASKETKAFFKEMGMMLLDWFARSRDLNPIENIKTAVMLAWDSPTTAEMNGLLDTSGKCCFEVAKKLGDKAHY</sequence>
<dbReference type="Gene3D" id="3.30.420.10">
    <property type="entry name" value="Ribonuclease H-like superfamily/Ribonuclease H"/>
    <property type="match status" value="1"/>
</dbReference>
<gene>
    <name evidence="1" type="ORF">PHMEG_00022264</name>
</gene>
<dbReference type="STRING" id="4795.A0A225VKJ5"/>
<organism evidence="1 2">
    <name type="scientific">Phytophthora megakarya</name>
    <dbReference type="NCBI Taxonomy" id="4795"/>
    <lineage>
        <taxon>Eukaryota</taxon>
        <taxon>Sar</taxon>
        <taxon>Stramenopiles</taxon>
        <taxon>Oomycota</taxon>
        <taxon>Peronosporomycetes</taxon>
        <taxon>Peronosporales</taxon>
        <taxon>Peronosporaceae</taxon>
        <taxon>Phytophthora</taxon>
    </lineage>
</organism>
<dbReference type="OrthoDB" id="164332at2759"/>
<protein>
    <submittedName>
        <fullName evidence="1">Transposable element</fullName>
    </submittedName>
</protein>
<reference evidence="2" key="1">
    <citation type="submission" date="2017-03" db="EMBL/GenBank/DDBJ databases">
        <title>Phytopthora megakarya and P. palmivora, two closely related causual agents of cacao black pod achieved similar genome size and gene model numbers by different mechanisms.</title>
        <authorList>
            <person name="Ali S."/>
            <person name="Shao J."/>
            <person name="Larry D.J."/>
            <person name="Kronmiller B."/>
            <person name="Shen D."/>
            <person name="Strem M.D."/>
            <person name="Melnick R.L."/>
            <person name="Guiltinan M.J."/>
            <person name="Tyler B.M."/>
            <person name="Meinhardt L.W."/>
            <person name="Bailey B.A."/>
        </authorList>
    </citation>
    <scope>NUCLEOTIDE SEQUENCE [LARGE SCALE GENOMIC DNA]</scope>
    <source>
        <strain evidence="2">zdho120</strain>
    </source>
</reference>
<keyword evidence="2" id="KW-1185">Reference proteome</keyword>
<dbReference type="Proteomes" id="UP000198211">
    <property type="component" value="Unassembled WGS sequence"/>
</dbReference>
<evidence type="ECO:0000313" key="1">
    <source>
        <dbReference type="EMBL" id="OWZ05614.1"/>
    </source>
</evidence>
<evidence type="ECO:0000313" key="2">
    <source>
        <dbReference type="Proteomes" id="UP000198211"/>
    </source>
</evidence>
<comment type="caution">
    <text evidence="1">The sequence shown here is derived from an EMBL/GenBank/DDBJ whole genome shotgun (WGS) entry which is preliminary data.</text>
</comment>
<accession>A0A225VKJ5</accession>
<dbReference type="AlphaFoldDB" id="A0A225VKJ5"/>
<dbReference type="EMBL" id="NBNE01004341">
    <property type="protein sequence ID" value="OWZ05614.1"/>
    <property type="molecule type" value="Genomic_DNA"/>
</dbReference>
<dbReference type="InterPro" id="IPR036397">
    <property type="entry name" value="RNaseH_sf"/>
</dbReference>
<dbReference type="GO" id="GO:0003676">
    <property type="term" value="F:nucleic acid binding"/>
    <property type="evidence" value="ECO:0007669"/>
    <property type="project" value="InterPro"/>
</dbReference>
<name>A0A225VKJ5_9STRA</name>
<proteinExistence type="predicted"/>